<feature type="region of interest" description="Disordered" evidence="2">
    <location>
        <begin position="1"/>
        <end position="20"/>
    </location>
</feature>
<dbReference type="PANTHER" id="PTHR46558:SF4">
    <property type="entry name" value="DNA-BIDING PHAGE PROTEIN"/>
    <property type="match status" value="1"/>
</dbReference>
<feature type="domain" description="HTH cro/C1-type" evidence="3">
    <location>
        <begin position="38"/>
        <end position="81"/>
    </location>
</feature>
<dbReference type="CDD" id="cd00093">
    <property type="entry name" value="HTH_XRE"/>
    <property type="match status" value="1"/>
</dbReference>
<keyword evidence="1 4" id="KW-0238">DNA-binding</keyword>
<dbReference type="PROSITE" id="PS50943">
    <property type="entry name" value="HTH_CROC1"/>
    <property type="match status" value="1"/>
</dbReference>
<evidence type="ECO:0000313" key="4">
    <source>
        <dbReference type="EMBL" id="KJY54449.1"/>
    </source>
</evidence>
<dbReference type="HOGENOM" id="CLU_066192_18_2_9"/>
<dbReference type="PANTHER" id="PTHR46558">
    <property type="entry name" value="TRACRIPTIONAL REGULATORY PROTEIN-RELATED-RELATED"/>
    <property type="match status" value="1"/>
</dbReference>
<evidence type="ECO:0000256" key="1">
    <source>
        <dbReference type="ARBA" id="ARBA00023125"/>
    </source>
</evidence>
<dbReference type="Pfam" id="PF01381">
    <property type="entry name" value="HTH_3"/>
    <property type="match status" value="1"/>
</dbReference>
<dbReference type="EMBL" id="JXBY01000026">
    <property type="protein sequence ID" value="KJY54449.1"/>
    <property type="molecule type" value="Genomic_DNA"/>
</dbReference>
<dbReference type="InterPro" id="IPR001387">
    <property type="entry name" value="Cro/C1-type_HTH"/>
</dbReference>
<reference evidence="4 5" key="1">
    <citation type="submission" date="2014-12" db="EMBL/GenBank/DDBJ databases">
        <title>Comparative genomics of the lactic acid bacteria isolated from the honey bee gut.</title>
        <authorList>
            <person name="Ellegaard K.M."/>
            <person name="Tamarit D."/>
            <person name="Javelind E."/>
            <person name="Olofsson T."/>
            <person name="Andersson S.G."/>
            <person name="Vasquez A."/>
        </authorList>
    </citation>
    <scope>NUCLEOTIDE SEQUENCE [LARGE SCALE GENOMIC DNA]</scope>
    <source>
        <strain evidence="4 5">Biut2</strain>
    </source>
</reference>
<evidence type="ECO:0000313" key="5">
    <source>
        <dbReference type="Proteomes" id="UP000033533"/>
    </source>
</evidence>
<sequence length="94" mass="10616">MKTETETEKMLDELTKDDPKLKEYAEQYSRQLDASVAVTKLRKKEGLSQQDLADKVNVSKSTIARIENGTMNPTLKMLDKIGMAVGKHLLISYN</sequence>
<dbReference type="RefSeq" id="WP_052697108.1">
    <property type="nucleotide sequence ID" value="NZ_JBHSZS010000026.1"/>
</dbReference>
<dbReference type="Proteomes" id="UP000033533">
    <property type="component" value="Unassembled WGS sequence"/>
</dbReference>
<dbReference type="Gene3D" id="1.10.260.40">
    <property type="entry name" value="lambda repressor-like DNA-binding domains"/>
    <property type="match status" value="1"/>
</dbReference>
<dbReference type="PATRIC" id="fig|1218493.3.peg.1755"/>
<gene>
    <name evidence="4" type="ORF">JF76_16780</name>
</gene>
<dbReference type="GO" id="GO:0003677">
    <property type="term" value="F:DNA binding"/>
    <property type="evidence" value="ECO:0007669"/>
    <property type="project" value="UniProtKB-KW"/>
</dbReference>
<evidence type="ECO:0000256" key="2">
    <source>
        <dbReference type="SAM" id="MobiDB-lite"/>
    </source>
</evidence>
<protein>
    <submittedName>
        <fullName evidence="4">DNA-binding helix-turn-helix protein</fullName>
    </submittedName>
</protein>
<organism evidence="4 5">
    <name type="scientific">Lactobacillus kullabergensis</name>
    <dbReference type="NCBI Taxonomy" id="1218493"/>
    <lineage>
        <taxon>Bacteria</taxon>
        <taxon>Bacillati</taxon>
        <taxon>Bacillota</taxon>
        <taxon>Bacilli</taxon>
        <taxon>Lactobacillales</taxon>
        <taxon>Lactobacillaceae</taxon>
        <taxon>Lactobacillus</taxon>
    </lineage>
</organism>
<name>A0A0F4L862_9LACO</name>
<dbReference type="SMART" id="SM00530">
    <property type="entry name" value="HTH_XRE"/>
    <property type="match status" value="1"/>
</dbReference>
<proteinExistence type="predicted"/>
<accession>A0A0F4L862</accession>
<evidence type="ECO:0000259" key="3">
    <source>
        <dbReference type="PROSITE" id="PS50943"/>
    </source>
</evidence>
<dbReference type="SUPFAM" id="SSF47413">
    <property type="entry name" value="lambda repressor-like DNA-binding domains"/>
    <property type="match status" value="1"/>
</dbReference>
<comment type="caution">
    <text evidence="4">The sequence shown here is derived from an EMBL/GenBank/DDBJ whole genome shotgun (WGS) entry which is preliminary data.</text>
</comment>
<dbReference type="AlphaFoldDB" id="A0A0F4L862"/>
<dbReference type="InterPro" id="IPR010982">
    <property type="entry name" value="Lambda_DNA-bd_dom_sf"/>
</dbReference>